<name>A0ABV6RKT8_9GAMM</name>
<accession>A0ABV6RKT8</accession>
<dbReference type="InterPro" id="IPR051908">
    <property type="entry name" value="Ribosomal_N-acetyltransferase"/>
</dbReference>
<organism evidence="2 3">
    <name type="scientific">Lysobacter korlensis</name>
    <dbReference type="NCBI Taxonomy" id="553636"/>
    <lineage>
        <taxon>Bacteria</taxon>
        <taxon>Pseudomonadati</taxon>
        <taxon>Pseudomonadota</taxon>
        <taxon>Gammaproteobacteria</taxon>
        <taxon>Lysobacterales</taxon>
        <taxon>Lysobacteraceae</taxon>
        <taxon>Lysobacter</taxon>
    </lineage>
</organism>
<dbReference type="InterPro" id="IPR016181">
    <property type="entry name" value="Acyl_CoA_acyltransferase"/>
</dbReference>
<dbReference type="EC" id="2.3.-.-" evidence="2"/>
<dbReference type="EMBL" id="JBHLTG010000001">
    <property type="protein sequence ID" value="MFC0677022.1"/>
    <property type="molecule type" value="Genomic_DNA"/>
</dbReference>
<dbReference type="GO" id="GO:0016746">
    <property type="term" value="F:acyltransferase activity"/>
    <property type="evidence" value="ECO:0007669"/>
    <property type="project" value="UniProtKB-KW"/>
</dbReference>
<dbReference type="InterPro" id="IPR000182">
    <property type="entry name" value="GNAT_dom"/>
</dbReference>
<evidence type="ECO:0000313" key="3">
    <source>
        <dbReference type="Proteomes" id="UP001589896"/>
    </source>
</evidence>
<dbReference type="PANTHER" id="PTHR43441">
    <property type="entry name" value="RIBOSOMAL-PROTEIN-SERINE ACETYLTRANSFERASE"/>
    <property type="match status" value="1"/>
</dbReference>
<dbReference type="Pfam" id="PF13302">
    <property type="entry name" value="Acetyltransf_3"/>
    <property type="match status" value="1"/>
</dbReference>
<protein>
    <submittedName>
        <fullName evidence="2">GNAT family N-acetyltransferase</fullName>
        <ecNumber evidence="2">2.3.-.-</ecNumber>
    </submittedName>
</protein>
<dbReference type="Proteomes" id="UP001589896">
    <property type="component" value="Unassembled WGS sequence"/>
</dbReference>
<dbReference type="RefSeq" id="WP_386665009.1">
    <property type="nucleotide sequence ID" value="NZ_JBHLTG010000001.1"/>
</dbReference>
<keyword evidence="2" id="KW-0808">Transferase</keyword>
<evidence type="ECO:0000313" key="2">
    <source>
        <dbReference type="EMBL" id="MFC0677022.1"/>
    </source>
</evidence>
<gene>
    <name evidence="2" type="ORF">ACFFGH_04030</name>
</gene>
<dbReference type="Gene3D" id="3.40.630.30">
    <property type="match status" value="1"/>
</dbReference>
<feature type="domain" description="N-acetyltransferase" evidence="1">
    <location>
        <begin position="9"/>
        <end position="174"/>
    </location>
</feature>
<reference evidence="2 3" key="1">
    <citation type="submission" date="2024-09" db="EMBL/GenBank/DDBJ databases">
        <authorList>
            <person name="Sun Q."/>
            <person name="Mori K."/>
        </authorList>
    </citation>
    <scope>NUCLEOTIDE SEQUENCE [LARGE SCALE GENOMIC DNA]</scope>
    <source>
        <strain evidence="2 3">KCTC 23076</strain>
    </source>
</reference>
<sequence length="185" mass="20942">MTVLDGLRVRLRAFRDDDLPQFFALHSDPRVMRYWSFAAWTDLSQAQAYFESAKAGRDPDRMLCRVIALPADDRLIGAVTLYAINREQGRAEIGYALSSAHWGHGYAREAVQLVITHAFDVLGLRRIEADIDPRNAASCRLVEQLGFVREGLLRERWHVAGELCDTVLYGLLARDWRAGEAATRP</sequence>
<keyword evidence="3" id="KW-1185">Reference proteome</keyword>
<dbReference type="CDD" id="cd04301">
    <property type="entry name" value="NAT_SF"/>
    <property type="match status" value="1"/>
</dbReference>
<dbReference type="PROSITE" id="PS51186">
    <property type="entry name" value="GNAT"/>
    <property type="match status" value="1"/>
</dbReference>
<comment type="caution">
    <text evidence="2">The sequence shown here is derived from an EMBL/GenBank/DDBJ whole genome shotgun (WGS) entry which is preliminary data.</text>
</comment>
<proteinExistence type="predicted"/>
<evidence type="ECO:0000259" key="1">
    <source>
        <dbReference type="PROSITE" id="PS51186"/>
    </source>
</evidence>
<keyword evidence="2" id="KW-0012">Acyltransferase</keyword>
<dbReference type="PANTHER" id="PTHR43441:SF11">
    <property type="entry name" value="RIBOSOMAL-PROTEIN-SERINE ACETYLTRANSFERASE"/>
    <property type="match status" value="1"/>
</dbReference>
<dbReference type="SUPFAM" id="SSF55729">
    <property type="entry name" value="Acyl-CoA N-acyltransferases (Nat)"/>
    <property type="match status" value="1"/>
</dbReference>